<dbReference type="OrthoDB" id="1938922at2759"/>
<evidence type="ECO:0000313" key="1">
    <source>
        <dbReference type="EMBL" id="KAG6765013.1"/>
    </source>
</evidence>
<protein>
    <submittedName>
        <fullName evidence="1">Uncharacterized protein</fullName>
    </submittedName>
</protein>
<keyword evidence="2" id="KW-1185">Reference proteome</keyword>
<proteinExistence type="predicted"/>
<comment type="caution">
    <text evidence="1">The sequence shown here is derived from an EMBL/GenBank/DDBJ whole genome shotgun (WGS) entry which is preliminary data.</text>
</comment>
<reference evidence="1" key="1">
    <citation type="journal article" date="2020" name="bioRxiv">
        <title>Hybrid origin of Populus tomentosa Carr. identified through genome sequencing and phylogenomic analysis.</title>
        <authorList>
            <person name="An X."/>
            <person name="Gao K."/>
            <person name="Chen Z."/>
            <person name="Li J."/>
            <person name="Yang X."/>
            <person name="Yang X."/>
            <person name="Zhou J."/>
            <person name="Guo T."/>
            <person name="Zhao T."/>
            <person name="Huang S."/>
            <person name="Miao D."/>
            <person name="Khan W.U."/>
            <person name="Rao P."/>
            <person name="Ye M."/>
            <person name="Lei B."/>
            <person name="Liao W."/>
            <person name="Wang J."/>
            <person name="Ji L."/>
            <person name="Li Y."/>
            <person name="Guo B."/>
            <person name="Mustafa N.S."/>
            <person name="Li S."/>
            <person name="Yun Q."/>
            <person name="Keller S.R."/>
            <person name="Mao J."/>
            <person name="Zhang R."/>
            <person name="Strauss S.H."/>
        </authorList>
    </citation>
    <scope>NUCLEOTIDE SEQUENCE</scope>
    <source>
        <strain evidence="1">GM15</strain>
        <tissue evidence="1">Leaf</tissue>
    </source>
</reference>
<accession>A0A8X7Z661</accession>
<sequence>MFQMKMDLPSFNGQLQIEGFLDWLVLVERFFDCMDIPEDKKVKLVIYRLLGELLPSGSNYKVSSCDKGRGWHNKLQHWAIQGRVAMQTIYTLSETVALAIKAEAQLDRSKAMVRAKNPFDNNREIVNKGKTLMTPLTSTIQPSFSNTTWETSSRYCSNQCPRRSIMNLIELEEECIFDIEKDDNEAAYTYEKEEVIEGDEGELLSQSLIVQRVLLALK</sequence>
<dbReference type="AlphaFoldDB" id="A0A8X7Z661"/>
<dbReference type="Proteomes" id="UP000886885">
    <property type="component" value="Chromosome 8A"/>
</dbReference>
<name>A0A8X7Z661_POPTO</name>
<dbReference type="EMBL" id="JAAWWB010000015">
    <property type="protein sequence ID" value="KAG6765013.1"/>
    <property type="molecule type" value="Genomic_DNA"/>
</dbReference>
<organism evidence="1 2">
    <name type="scientific">Populus tomentosa</name>
    <name type="common">Chinese white poplar</name>
    <dbReference type="NCBI Taxonomy" id="118781"/>
    <lineage>
        <taxon>Eukaryota</taxon>
        <taxon>Viridiplantae</taxon>
        <taxon>Streptophyta</taxon>
        <taxon>Embryophyta</taxon>
        <taxon>Tracheophyta</taxon>
        <taxon>Spermatophyta</taxon>
        <taxon>Magnoliopsida</taxon>
        <taxon>eudicotyledons</taxon>
        <taxon>Gunneridae</taxon>
        <taxon>Pentapetalae</taxon>
        <taxon>rosids</taxon>
        <taxon>fabids</taxon>
        <taxon>Malpighiales</taxon>
        <taxon>Salicaceae</taxon>
        <taxon>Saliceae</taxon>
        <taxon>Populus</taxon>
    </lineage>
</organism>
<evidence type="ECO:0000313" key="2">
    <source>
        <dbReference type="Proteomes" id="UP000886885"/>
    </source>
</evidence>
<gene>
    <name evidence="1" type="ORF">POTOM_029027</name>
</gene>